<dbReference type="Proteomes" id="UP000886893">
    <property type="component" value="Unassembled WGS sequence"/>
</dbReference>
<dbReference type="SUPFAM" id="SSF75471">
    <property type="entry name" value="YhbY-like"/>
    <property type="match status" value="1"/>
</dbReference>
<dbReference type="EMBL" id="DVKI01000195">
    <property type="protein sequence ID" value="HIT17953.1"/>
    <property type="molecule type" value="Genomic_DNA"/>
</dbReference>
<dbReference type="PROSITE" id="PS51295">
    <property type="entry name" value="CRM"/>
    <property type="match status" value="1"/>
</dbReference>
<comment type="caution">
    <text evidence="4">The sequence shown here is derived from an EMBL/GenBank/DDBJ whole genome shotgun (WGS) entry which is preliminary data.</text>
</comment>
<dbReference type="Pfam" id="PF01985">
    <property type="entry name" value="CRS1_YhbY"/>
    <property type="match status" value="1"/>
</dbReference>
<evidence type="ECO:0000256" key="2">
    <source>
        <dbReference type="PROSITE-ProRule" id="PRU00626"/>
    </source>
</evidence>
<dbReference type="NCBIfam" id="TIGR00253">
    <property type="entry name" value="RNA_bind_YhbY"/>
    <property type="match status" value="1"/>
</dbReference>
<dbReference type="InterPro" id="IPR001890">
    <property type="entry name" value="RNA-binding_CRM"/>
</dbReference>
<reference evidence="4" key="1">
    <citation type="submission" date="2020-10" db="EMBL/GenBank/DDBJ databases">
        <authorList>
            <person name="Gilroy R."/>
        </authorList>
    </citation>
    <scope>NUCLEOTIDE SEQUENCE</scope>
    <source>
        <strain evidence="4">14508</strain>
    </source>
</reference>
<sequence length="98" mass="10975">MMLTKKEKNQLKKAATNLKPVVLIGKDGITQNVIQSIQQVIKKQELIKISILKTYSGLEKEELAELLASVTSSEVVFIIGRTIILYKKNKEINAYGTN</sequence>
<feature type="domain" description="CRM" evidence="3">
    <location>
        <begin position="1"/>
        <end position="98"/>
    </location>
</feature>
<name>A0A9D1GAN4_9FIRM</name>
<reference evidence="4" key="2">
    <citation type="journal article" date="2021" name="PeerJ">
        <title>Extensive microbial diversity within the chicken gut microbiome revealed by metagenomics and culture.</title>
        <authorList>
            <person name="Gilroy R."/>
            <person name="Ravi A."/>
            <person name="Getino M."/>
            <person name="Pursley I."/>
            <person name="Horton D.L."/>
            <person name="Alikhan N.F."/>
            <person name="Baker D."/>
            <person name="Gharbi K."/>
            <person name="Hall N."/>
            <person name="Watson M."/>
            <person name="Adriaenssens E.M."/>
            <person name="Foster-Nyarko E."/>
            <person name="Jarju S."/>
            <person name="Secka A."/>
            <person name="Antonio M."/>
            <person name="Oren A."/>
            <person name="Chaudhuri R.R."/>
            <person name="La Ragione R."/>
            <person name="Hildebrand F."/>
            <person name="Pallen M.J."/>
        </authorList>
    </citation>
    <scope>NUCLEOTIDE SEQUENCE</scope>
    <source>
        <strain evidence="4">14508</strain>
    </source>
</reference>
<dbReference type="InterPro" id="IPR051925">
    <property type="entry name" value="RNA-binding_domain"/>
</dbReference>
<dbReference type="GO" id="GO:0003723">
    <property type="term" value="F:RNA binding"/>
    <property type="evidence" value="ECO:0007669"/>
    <property type="project" value="UniProtKB-UniRule"/>
</dbReference>
<keyword evidence="1 2" id="KW-0694">RNA-binding</keyword>
<organism evidence="4 5">
    <name type="scientific">Candidatus Caccosoma faecigallinarum</name>
    <dbReference type="NCBI Taxonomy" id="2840720"/>
    <lineage>
        <taxon>Bacteria</taxon>
        <taxon>Bacillati</taxon>
        <taxon>Bacillota</taxon>
        <taxon>Bacillota incertae sedis</taxon>
        <taxon>Candidatus Caccosoma</taxon>
    </lineage>
</organism>
<protein>
    <submittedName>
        <fullName evidence="4">Ribosome assembly RNA-binding protein YhbY</fullName>
    </submittedName>
</protein>
<dbReference type="SMART" id="SM01103">
    <property type="entry name" value="CRS1_YhbY"/>
    <property type="match status" value="1"/>
</dbReference>
<dbReference type="PANTHER" id="PTHR40065:SF3">
    <property type="entry name" value="RNA-BINDING PROTEIN YHBY"/>
    <property type="match status" value="1"/>
</dbReference>
<evidence type="ECO:0000259" key="3">
    <source>
        <dbReference type="PROSITE" id="PS51295"/>
    </source>
</evidence>
<proteinExistence type="predicted"/>
<accession>A0A9D1GAN4</accession>
<gene>
    <name evidence="4" type="primary">yhbY</name>
    <name evidence="4" type="ORF">IAD04_06260</name>
</gene>
<dbReference type="InterPro" id="IPR035920">
    <property type="entry name" value="YhbY-like_sf"/>
</dbReference>
<evidence type="ECO:0000256" key="1">
    <source>
        <dbReference type="ARBA" id="ARBA00022884"/>
    </source>
</evidence>
<evidence type="ECO:0000313" key="4">
    <source>
        <dbReference type="EMBL" id="HIT17953.1"/>
    </source>
</evidence>
<dbReference type="InterPro" id="IPR017924">
    <property type="entry name" value="RNA-binding_YhbY"/>
</dbReference>
<dbReference type="AlphaFoldDB" id="A0A9D1GAN4"/>
<dbReference type="PANTHER" id="PTHR40065">
    <property type="entry name" value="RNA-BINDING PROTEIN YHBY"/>
    <property type="match status" value="1"/>
</dbReference>
<dbReference type="Gene3D" id="3.30.110.60">
    <property type="entry name" value="YhbY-like"/>
    <property type="match status" value="1"/>
</dbReference>
<evidence type="ECO:0000313" key="5">
    <source>
        <dbReference type="Proteomes" id="UP000886893"/>
    </source>
</evidence>